<dbReference type="EMBL" id="VIGX01000108">
    <property type="protein sequence ID" value="TWS22767.1"/>
    <property type="molecule type" value="Genomic_DNA"/>
</dbReference>
<dbReference type="Proteomes" id="UP000319375">
    <property type="component" value="Unassembled WGS sequence"/>
</dbReference>
<evidence type="ECO:0000313" key="2">
    <source>
        <dbReference type="EMBL" id="TWS22767.1"/>
    </source>
</evidence>
<dbReference type="InterPro" id="IPR025668">
    <property type="entry name" value="Tnp_DDE_dom"/>
</dbReference>
<name>A0A5C5RID1_9ACTN</name>
<accession>A0A5C5RID1</accession>
<feature type="domain" description="Transposase DDE" evidence="1">
    <location>
        <begin position="18"/>
        <end position="114"/>
    </location>
</feature>
<evidence type="ECO:0000313" key="3">
    <source>
        <dbReference type="Proteomes" id="UP000319375"/>
    </source>
</evidence>
<sequence>YHPFITNSDLSMLQADERHRGHALIEQVMAELKDNALAHLPSGRFTANAAWLQLAVLAFNISRAAAHAAGMNTARMPTIRQRLVMVPARIAHHSRRRILHYPTHWPWQQELMDLWDHATGSDPPIAA</sequence>
<dbReference type="Pfam" id="PF13701">
    <property type="entry name" value="DDE_Tnp_1_4"/>
    <property type="match status" value="1"/>
</dbReference>
<evidence type="ECO:0000259" key="1">
    <source>
        <dbReference type="Pfam" id="PF13701"/>
    </source>
</evidence>
<dbReference type="RefSeq" id="WP_193560363.1">
    <property type="nucleotide sequence ID" value="NZ_VIGX01000108.1"/>
</dbReference>
<reference evidence="2 3" key="1">
    <citation type="submission" date="2019-06" db="EMBL/GenBank/DDBJ databases">
        <title>Tsukamurella conjunctivitidis sp. nov., Tsukamurella assacharolytica sp. nov. and Tsukamurella sputae sp. nov. isolated from patients with conjunctivitis, bacteraemia (lymphoma) and respiratory infection (sputum) in Hong Kong.</title>
        <authorList>
            <person name="Teng J.L.L."/>
            <person name="Lee H.H."/>
            <person name="Fong J.Y.H."/>
            <person name="Fok K.M.N."/>
            <person name="Lau S.K.P."/>
            <person name="Woo P.C.Y."/>
        </authorList>
    </citation>
    <scope>NUCLEOTIDE SEQUENCE [LARGE SCALE GENOMIC DNA]</scope>
    <source>
        <strain evidence="2 3">HKU72</strain>
    </source>
</reference>
<organism evidence="2 3">
    <name type="scientific">Tsukamurella conjunctivitidis</name>
    <dbReference type="NCBI Taxonomy" id="2592068"/>
    <lineage>
        <taxon>Bacteria</taxon>
        <taxon>Bacillati</taxon>
        <taxon>Actinomycetota</taxon>
        <taxon>Actinomycetes</taxon>
        <taxon>Mycobacteriales</taxon>
        <taxon>Tsukamurellaceae</taxon>
        <taxon>Tsukamurella</taxon>
    </lineage>
</organism>
<comment type="caution">
    <text evidence="2">The sequence shown here is derived from an EMBL/GenBank/DDBJ whole genome shotgun (WGS) entry which is preliminary data.</text>
</comment>
<protein>
    <submittedName>
        <fullName evidence="2">IS1380 family transposase</fullName>
    </submittedName>
</protein>
<feature type="non-terminal residue" evidence="2">
    <location>
        <position position="1"/>
    </location>
</feature>
<proteinExistence type="predicted"/>
<keyword evidence="3" id="KW-1185">Reference proteome</keyword>
<dbReference type="AlphaFoldDB" id="A0A5C5RID1"/>
<gene>
    <name evidence="2" type="ORF">FK530_24585</name>
</gene>